<keyword evidence="3" id="KW-0560">Oxidoreductase</keyword>
<comment type="similarity">
    <text evidence="2">Belongs to the short-chain dehydrogenases/reductases (SDR) family.</text>
</comment>
<dbReference type="RefSeq" id="XP_019052576.1">
    <property type="nucleotide sequence ID" value="XM_019197031.1"/>
</dbReference>
<organism evidence="5 6">
    <name type="scientific">Nelumbo nucifera</name>
    <name type="common">Sacred lotus</name>
    <dbReference type="NCBI Taxonomy" id="4432"/>
    <lineage>
        <taxon>Eukaryota</taxon>
        <taxon>Viridiplantae</taxon>
        <taxon>Streptophyta</taxon>
        <taxon>Embryophyta</taxon>
        <taxon>Tracheophyta</taxon>
        <taxon>Spermatophyta</taxon>
        <taxon>Magnoliopsida</taxon>
        <taxon>Proteales</taxon>
        <taxon>Nelumbonaceae</taxon>
        <taxon>Nelumbo</taxon>
    </lineage>
</organism>
<dbReference type="eggNOG" id="KOG1205">
    <property type="taxonomic scope" value="Eukaryota"/>
</dbReference>
<evidence type="ECO:0000256" key="4">
    <source>
        <dbReference type="SAM" id="Phobius"/>
    </source>
</evidence>
<comment type="subcellular location">
    <subcellularLocation>
        <location evidence="1">Membrane</location>
        <topology evidence="1">Single-pass type II membrane protein</topology>
    </subcellularLocation>
</comment>
<evidence type="ECO:0000313" key="6">
    <source>
        <dbReference type="RefSeq" id="XP_019052576.1"/>
    </source>
</evidence>
<evidence type="ECO:0000256" key="2">
    <source>
        <dbReference type="ARBA" id="ARBA00006484"/>
    </source>
</evidence>
<keyword evidence="4" id="KW-1133">Transmembrane helix</keyword>
<accession>A0A1U8Q3H2</accession>
<dbReference type="Gene3D" id="3.40.50.720">
    <property type="entry name" value="NAD(P)-binding Rossmann-like Domain"/>
    <property type="match status" value="1"/>
</dbReference>
<dbReference type="PANTHER" id="PTHR43391">
    <property type="entry name" value="RETINOL DEHYDROGENASE-RELATED"/>
    <property type="match status" value="1"/>
</dbReference>
<dbReference type="GeneID" id="104593267"/>
<dbReference type="PRINTS" id="PR00081">
    <property type="entry name" value="GDHRDH"/>
</dbReference>
<sequence length="230" mass="24754">MDAHVGMNGLDSFSMRVALAHPSKCRAAMDVIHKFIHLVLPPVIVVTLCLILPFIFTMKLVFSLIMRPSPLSGENMSGKVVLITGGSSGIGEHLAYEYAKGGASLVLIARRENSLREVARKAVGLGSPDVLVVGADVSKVDECKQFVEAAVNHFGRLDHLVCNAGIISFCAFKDVTSIASCTSLMDINFWGSFYPTYFAVPHLKRSKGKIIVNASSSGWMGSPAMTFYGV</sequence>
<evidence type="ECO:0000256" key="3">
    <source>
        <dbReference type="ARBA" id="ARBA00023002"/>
    </source>
</evidence>
<gene>
    <name evidence="6" type="primary">LOC104593267</name>
</gene>
<dbReference type="GO" id="GO:0005829">
    <property type="term" value="C:cytosol"/>
    <property type="evidence" value="ECO:0000318"/>
    <property type="project" value="GO_Central"/>
</dbReference>
<dbReference type="STRING" id="4432.A0A1U8Q3H2"/>
<reference evidence="6" key="1">
    <citation type="submission" date="2025-08" db="UniProtKB">
        <authorList>
            <consortium name="RefSeq"/>
        </authorList>
    </citation>
    <scope>IDENTIFICATION</scope>
</reference>
<dbReference type="Pfam" id="PF00106">
    <property type="entry name" value="adh_short"/>
    <property type="match status" value="1"/>
</dbReference>
<keyword evidence="4" id="KW-0812">Transmembrane</keyword>
<dbReference type="OrthoDB" id="47007at2759"/>
<name>A0A1U8Q3H2_NELNU</name>
<dbReference type="KEGG" id="nnu:104593267"/>
<evidence type="ECO:0000313" key="5">
    <source>
        <dbReference type="Proteomes" id="UP000189703"/>
    </source>
</evidence>
<dbReference type="PANTHER" id="PTHR43391:SF78">
    <property type="entry name" value="11-BETA-HYDROXYSTEROID DEHYDROGENASE 1B-LIKE ISOFORM X1"/>
    <property type="match status" value="1"/>
</dbReference>
<evidence type="ECO:0000256" key="1">
    <source>
        <dbReference type="ARBA" id="ARBA00004606"/>
    </source>
</evidence>
<keyword evidence="5" id="KW-1185">Reference proteome</keyword>
<dbReference type="InterPro" id="IPR036291">
    <property type="entry name" value="NAD(P)-bd_dom_sf"/>
</dbReference>
<protein>
    <submittedName>
        <fullName evidence="6">11-beta-hydroxysteroid dehydrogenase-like 2</fullName>
    </submittedName>
</protein>
<dbReference type="GO" id="GO:0016491">
    <property type="term" value="F:oxidoreductase activity"/>
    <property type="evidence" value="ECO:0000318"/>
    <property type="project" value="GO_Central"/>
</dbReference>
<dbReference type="Proteomes" id="UP000189703">
    <property type="component" value="Unplaced"/>
</dbReference>
<proteinExistence type="inferred from homology"/>
<keyword evidence="4" id="KW-0472">Membrane</keyword>
<dbReference type="InterPro" id="IPR002347">
    <property type="entry name" value="SDR_fam"/>
</dbReference>
<dbReference type="SUPFAM" id="SSF51735">
    <property type="entry name" value="NAD(P)-binding Rossmann-fold domains"/>
    <property type="match status" value="1"/>
</dbReference>
<feature type="transmembrane region" description="Helical" evidence="4">
    <location>
        <begin position="39"/>
        <end position="62"/>
    </location>
</feature>
<dbReference type="GO" id="GO:0016020">
    <property type="term" value="C:membrane"/>
    <property type="evidence" value="ECO:0007669"/>
    <property type="project" value="UniProtKB-SubCell"/>
</dbReference>
<dbReference type="AlphaFoldDB" id="A0A1U8Q3H2"/>
<dbReference type="InParanoid" id="A0A1U8Q3H2"/>